<keyword evidence="2" id="KW-0547">Nucleotide-binding</keyword>
<gene>
    <name evidence="5" type="ORF">C1I91_23425</name>
</gene>
<dbReference type="PANTHER" id="PTHR42939">
    <property type="entry name" value="ABC TRANSPORTER ATP-BINDING PROTEIN ALBC-RELATED"/>
    <property type="match status" value="1"/>
</dbReference>
<dbReference type="InterPro" id="IPR017871">
    <property type="entry name" value="ABC_transporter-like_CS"/>
</dbReference>
<dbReference type="Pfam" id="PF00005">
    <property type="entry name" value="ABC_tran"/>
    <property type="match status" value="1"/>
</dbReference>
<dbReference type="CDD" id="cd03230">
    <property type="entry name" value="ABC_DR_subfamily_A"/>
    <property type="match status" value="1"/>
</dbReference>
<dbReference type="PROSITE" id="PS50893">
    <property type="entry name" value="ABC_TRANSPORTER_2"/>
    <property type="match status" value="1"/>
</dbReference>
<evidence type="ECO:0000313" key="6">
    <source>
        <dbReference type="Proteomes" id="UP000286268"/>
    </source>
</evidence>
<dbReference type="SMART" id="SM00382">
    <property type="entry name" value="AAA"/>
    <property type="match status" value="1"/>
</dbReference>
<proteinExistence type="predicted"/>
<dbReference type="RefSeq" id="WP_128215071.1">
    <property type="nucleotide sequence ID" value="NZ_CP025746.1"/>
</dbReference>
<organism evidence="5 6">
    <name type="scientific">Clostridium manihotivorum</name>
    <dbReference type="NCBI Taxonomy" id="2320868"/>
    <lineage>
        <taxon>Bacteria</taxon>
        <taxon>Bacillati</taxon>
        <taxon>Bacillota</taxon>
        <taxon>Clostridia</taxon>
        <taxon>Eubacteriales</taxon>
        <taxon>Clostridiaceae</taxon>
        <taxon>Clostridium</taxon>
    </lineage>
</organism>
<sequence>MICIKNVSKRYKDFTAVDNLNIEIKDGSILGLVGPNGAGKTTTISMLIGIKDPSEGSISINGKTIKDSAMEVKRQIGYVSDDENKFLSLKAIEYLNFVADMYKVSEEERKKQILGLAERFDILNDLNTRMDKFSKGMKQKIMIISSLIHSPKVWILDEPFNGLDPQITYELKLFMKEYASKGNIILLSSHILEIVENLCDEVILIKKGKTLFFGKLSELKNKFNNSYDLEKIYMEVFRDDTIKTNSSKTISLSYKD</sequence>
<accession>A0A3R5VB60</accession>
<dbReference type="Gene3D" id="3.40.50.300">
    <property type="entry name" value="P-loop containing nucleotide triphosphate hydrolases"/>
    <property type="match status" value="1"/>
</dbReference>
<evidence type="ECO:0000256" key="2">
    <source>
        <dbReference type="ARBA" id="ARBA00022741"/>
    </source>
</evidence>
<dbReference type="InterPro" id="IPR027417">
    <property type="entry name" value="P-loop_NTPase"/>
</dbReference>
<keyword evidence="1" id="KW-0813">Transport</keyword>
<dbReference type="OrthoDB" id="9775135at2"/>
<reference evidence="5 6" key="1">
    <citation type="submission" date="2018-01" db="EMBL/GenBank/DDBJ databases">
        <title>Genome Sequencing and Assembly of Anaerobacter polyendosporus strain CT4.</title>
        <authorList>
            <person name="Tachaapaikoon C."/>
            <person name="Sutheeworapong S."/>
            <person name="Jenjaroenpun P."/>
            <person name="Wongsurawat T."/>
            <person name="Nookeaw I."/>
            <person name="Cheawchanlertfa P."/>
            <person name="Kosugi A."/>
            <person name="Cheevadhanarak S."/>
            <person name="Ratanakhanokchai K."/>
        </authorList>
    </citation>
    <scope>NUCLEOTIDE SEQUENCE [LARGE SCALE GENOMIC DNA]</scope>
    <source>
        <strain evidence="5 6">CT4</strain>
    </source>
</reference>
<dbReference type="InterPro" id="IPR051782">
    <property type="entry name" value="ABC_Transporter_VariousFunc"/>
</dbReference>
<dbReference type="InterPro" id="IPR003593">
    <property type="entry name" value="AAA+_ATPase"/>
</dbReference>
<feature type="domain" description="ABC transporter" evidence="4">
    <location>
        <begin position="2"/>
        <end position="232"/>
    </location>
</feature>
<evidence type="ECO:0000259" key="4">
    <source>
        <dbReference type="PROSITE" id="PS50893"/>
    </source>
</evidence>
<dbReference type="EMBL" id="CP025746">
    <property type="protein sequence ID" value="QAA34354.1"/>
    <property type="molecule type" value="Genomic_DNA"/>
</dbReference>
<evidence type="ECO:0000256" key="3">
    <source>
        <dbReference type="ARBA" id="ARBA00022840"/>
    </source>
</evidence>
<dbReference type="GO" id="GO:0016887">
    <property type="term" value="F:ATP hydrolysis activity"/>
    <property type="evidence" value="ECO:0007669"/>
    <property type="project" value="InterPro"/>
</dbReference>
<dbReference type="InterPro" id="IPR003439">
    <property type="entry name" value="ABC_transporter-like_ATP-bd"/>
</dbReference>
<dbReference type="PROSITE" id="PS00211">
    <property type="entry name" value="ABC_TRANSPORTER_1"/>
    <property type="match status" value="1"/>
</dbReference>
<dbReference type="AlphaFoldDB" id="A0A3R5VB60"/>
<evidence type="ECO:0000313" key="5">
    <source>
        <dbReference type="EMBL" id="QAA34354.1"/>
    </source>
</evidence>
<dbReference type="KEGG" id="cmah:C1I91_23425"/>
<dbReference type="PANTHER" id="PTHR42939:SF1">
    <property type="entry name" value="ABC TRANSPORTER ATP-BINDING PROTEIN ALBC-RELATED"/>
    <property type="match status" value="1"/>
</dbReference>
<protein>
    <submittedName>
        <fullName evidence="5">3-dehydroquinate dehydratase</fullName>
    </submittedName>
</protein>
<dbReference type="SUPFAM" id="SSF52540">
    <property type="entry name" value="P-loop containing nucleoside triphosphate hydrolases"/>
    <property type="match status" value="1"/>
</dbReference>
<evidence type="ECO:0000256" key="1">
    <source>
        <dbReference type="ARBA" id="ARBA00022448"/>
    </source>
</evidence>
<name>A0A3R5VB60_9CLOT</name>
<dbReference type="Proteomes" id="UP000286268">
    <property type="component" value="Chromosome"/>
</dbReference>
<keyword evidence="6" id="KW-1185">Reference proteome</keyword>
<dbReference type="GO" id="GO:0005524">
    <property type="term" value="F:ATP binding"/>
    <property type="evidence" value="ECO:0007669"/>
    <property type="project" value="UniProtKB-KW"/>
</dbReference>
<keyword evidence="3" id="KW-0067">ATP-binding</keyword>